<evidence type="ECO:0000313" key="3">
    <source>
        <dbReference type="Proteomes" id="UP000436088"/>
    </source>
</evidence>
<name>A0A6A3C9S5_HIBSY</name>
<evidence type="ECO:0000313" key="2">
    <source>
        <dbReference type="EMBL" id="KAE8725317.1"/>
    </source>
</evidence>
<feature type="region of interest" description="Disordered" evidence="1">
    <location>
        <begin position="138"/>
        <end position="161"/>
    </location>
</feature>
<dbReference type="GO" id="GO:0030490">
    <property type="term" value="P:maturation of SSU-rRNA"/>
    <property type="evidence" value="ECO:0007669"/>
    <property type="project" value="TreeGrafter"/>
</dbReference>
<dbReference type="AlphaFoldDB" id="A0A6A3C9S5"/>
<dbReference type="InterPro" id="IPR039907">
    <property type="entry name" value="NOB1"/>
</dbReference>
<feature type="compositionally biased region" description="Basic and acidic residues" evidence="1">
    <location>
        <begin position="146"/>
        <end position="161"/>
    </location>
</feature>
<dbReference type="PANTHER" id="PTHR12814:SF2">
    <property type="entry name" value="RNA-BINDING PROTEIN NOB1"/>
    <property type="match status" value="1"/>
</dbReference>
<feature type="region of interest" description="Disordered" evidence="1">
    <location>
        <begin position="213"/>
        <end position="235"/>
    </location>
</feature>
<gene>
    <name evidence="2" type="ORF">F3Y22_tig00008957pilonHSYRG00058</name>
</gene>
<comment type="caution">
    <text evidence="2">The sequence shown here is derived from an EMBL/GenBank/DDBJ whole genome shotgun (WGS) entry which is preliminary data.</text>
</comment>
<proteinExistence type="predicted"/>
<dbReference type="Proteomes" id="UP000436088">
    <property type="component" value="Unassembled WGS sequence"/>
</dbReference>
<dbReference type="EMBL" id="VEPZ02000427">
    <property type="protein sequence ID" value="KAE8725317.1"/>
    <property type="molecule type" value="Genomic_DNA"/>
</dbReference>
<reference evidence="2" key="1">
    <citation type="submission" date="2019-09" db="EMBL/GenBank/DDBJ databases">
        <title>Draft genome information of white flower Hibiscus syriacus.</title>
        <authorList>
            <person name="Kim Y.-M."/>
        </authorList>
    </citation>
    <scope>NUCLEOTIDE SEQUENCE [LARGE SCALE GENOMIC DNA]</scope>
    <source>
        <strain evidence="2">YM2019G1</strain>
    </source>
</reference>
<dbReference type="GO" id="GO:0004521">
    <property type="term" value="F:RNA endonuclease activity"/>
    <property type="evidence" value="ECO:0007669"/>
    <property type="project" value="TreeGrafter"/>
</dbReference>
<accession>A0A6A3C9S5</accession>
<keyword evidence="3" id="KW-1185">Reference proteome</keyword>
<sequence>MEDGQLVVFGFMGVGGAADTRANDINPDREESNVSLDLSQSYVVVYSDQEGETRRNPLHGEEQWSSIYNVSLDLSLSLGNTSSSSAATNKERREEIHCKKSERTMMYCMEKNGGAFPLESSNAATDGGASLEISLSRDNMSTGTSKSDKGKQVIEYKENDDRHTRNLEKKCGALSHEPTDGSLVLSPAVNKSMREDFDIGLTLLALNDGFTSHKKRKPMENPKHSSTINKRRRVEQETVLRRMAAQMRVGPGNDPWCIKKRLFKSDLGDNSRLLLASNCQQEMVFKRWRNGGYVFIKNWIQNFFSLPLPQGGRDAITKNLILREDQLPQKLLYPKTKKKVSKQGDDDLLMAGDTFTHHTDKRAPLRPPVRKALAVFSGKRNQNDNHYSRSKH</sequence>
<organism evidence="2 3">
    <name type="scientific">Hibiscus syriacus</name>
    <name type="common">Rose of Sharon</name>
    <dbReference type="NCBI Taxonomy" id="106335"/>
    <lineage>
        <taxon>Eukaryota</taxon>
        <taxon>Viridiplantae</taxon>
        <taxon>Streptophyta</taxon>
        <taxon>Embryophyta</taxon>
        <taxon>Tracheophyta</taxon>
        <taxon>Spermatophyta</taxon>
        <taxon>Magnoliopsida</taxon>
        <taxon>eudicotyledons</taxon>
        <taxon>Gunneridae</taxon>
        <taxon>Pentapetalae</taxon>
        <taxon>rosids</taxon>
        <taxon>malvids</taxon>
        <taxon>Malvales</taxon>
        <taxon>Malvaceae</taxon>
        <taxon>Malvoideae</taxon>
        <taxon>Hibiscus</taxon>
    </lineage>
</organism>
<dbReference type="PANTHER" id="PTHR12814">
    <property type="entry name" value="RNA-BINDING PROTEIN NOB1"/>
    <property type="match status" value="1"/>
</dbReference>
<evidence type="ECO:0000256" key="1">
    <source>
        <dbReference type="SAM" id="MobiDB-lite"/>
    </source>
</evidence>
<protein>
    <submittedName>
        <fullName evidence="2">Uncharacterized protein</fullName>
    </submittedName>
</protein>
<dbReference type="GO" id="GO:0030688">
    <property type="term" value="C:preribosome, small subunit precursor"/>
    <property type="evidence" value="ECO:0007669"/>
    <property type="project" value="TreeGrafter"/>
</dbReference>